<keyword evidence="4 8" id="KW-0418">Kinase</keyword>
<dbReference type="GO" id="GO:0000407">
    <property type="term" value="C:phagophore assembly site"/>
    <property type="evidence" value="ECO:0007669"/>
    <property type="project" value="TreeGrafter"/>
</dbReference>
<dbReference type="InterPro" id="IPR017441">
    <property type="entry name" value="Protein_kinase_ATP_BS"/>
</dbReference>
<reference evidence="8" key="1">
    <citation type="submission" date="2023-06" db="EMBL/GenBank/DDBJ databases">
        <authorList>
            <consortium name="Lawrence Berkeley National Laboratory"/>
            <person name="Ahrendt S."/>
            <person name="Sahu N."/>
            <person name="Indic B."/>
            <person name="Wong-Bajracharya J."/>
            <person name="Merenyi Z."/>
            <person name="Ke H.-M."/>
            <person name="Monk M."/>
            <person name="Kocsube S."/>
            <person name="Drula E."/>
            <person name="Lipzen A."/>
            <person name="Balint B."/>
            <person name="Henrissat B."/>
            <person name="Andreopoulos B."/>
            <person name="Martin F.M."/>
            <person name="Harder C.B."/>
            <person name="Rigling D."/>
            <person name="Ford K.L."/>
            <person name="Foster G.D."/>
            <person name="Pangilinan J."/>
            <person name="Papanicolaou A."/>
            <person name="Barry K."/>
            <person name="LaButti K."/>
            <person name="Viragh M."/>
            <person name="Koriabine M."/>
            <person name="Yan M."/>
            <person name="Riley R."/>
            <person name="Champramary S."/>
            <person name="Plett K.L."/>
            <person name="Tsai I.J."/>
            <person name="Slot J."/>
            <person name="Sipos G."/>
            <person name="Plett J."/>
            <person name="Nagy L.G."/>
            <person name="Grigoriev I.V."/>
        </authorList>
    </citation>
    <scope>NUCLEOTIDE SEQUENCE</scope>
    <source>
        <strain evidence="8">FPL87.14</strain>
    </source>
</reference>
<comment type="caution">
    <text evidence="8">The sequence shown here is derived from an EMBL/GenBank/DDBJ whole genome shotgun (WGS) entry which is preliminary data.</text>
</comment>
<evidence type="ECO:0000256" key="4">
    <source>
        <dbReference type="ARBA" id="ARBA00022777"/>
    </source>
</evidence>
<dbReference type="GO" id="GO:0010506">
    <property type="term" value="P:regulation of autophagy"/>
    <property type="evidence" value="ECO:0007669"/>
    <property type="project" value="InterPro"/>
</dbReference>
<dbReference type="InterPro" id="IPR011009">
    <property type="entry name" value="Kinase-like_dom_sf"/>
</dbReference>
<evidence type="ECO:0000256" key="1">
    <source>
        <dbReference type="ARBA" id="ARBA00012513"/>
    </source>
</evidence>
<protein>
    <recommendedName>
        <fullName evidence="1">non-specific serine/threonine protein kinase</fullName>
        <ecNumber evidence="1">2.7.11.1</ecNumber>
    </recommendedName>
</protein>
<feature type="binding site" evidence="6">
    <location>
        <position position="56"/>
    </location>
    <ligand>
        <name>ATP</name>
        <dbReference type="ChEBI" id="CHEBI:30616"/>
    </ligand>
</feature>
<organism evidence="8 9">
    <name type="scientific">Armillaria borealis</name>
    <dbReference type="NCBI Taxonomy" id="47425"/>
    <lineage>
        <taxon>Eukaryota</taxon>
        <taxon>Fungi</taxon>
        <taxon>Dikarya</taxon>
        <taxon>Basidiomycota</taxon>
        <taxon>Agaricomycotina</taxon>
        <taxon>Agaricomycetes</taxon>
        <taxon>Agaricomycetidae</taxon>
        <taxon>Agaricales</taxon>
        <taxon>Marasmiineae</taxon>
        <taxon>Physalacriaceae</taxon>
        <taxon>Armillaria</taxon>
    </lineage>
</organism>
<keyword evidence="5 6" id="KW-0067">ATP-binding</keyword>
<gene>
    <name evidence="8" type="ORF">EV421DRAFT_1914255</name>
</gene>
<keyword evidence="9" id="KW-1185">Reference proteome</keyword>
<dbReference type="PROSITE" id="PS50011">
    <property type="entry name" value="PROTEIN_KINASE_DOM"/>
    <property type="match status" value="1"/>
</dbReference>
<evidence type="ECO:0000256" key="2">
    <source>
        <dbReference type="ARBA" id="ARBA00022679"/>
    </source>
</evidence>
<sequence length="206" mass="23604">MPSSLDCDDYAGLALPSWEEDDEVRPYVILSEIGKGRFATVYKGYHKETHVQVAIKAVKRDNPSAKLFDNLQSEIQIFKLLCHLRITRLTDIVHSEHYIYLIMEYYSGGDLTGYIKKWGRVETLEYIPLPGAAPQYYPHPRTGGLDLKRHHEERHRKGGSVHTPTLKRHRDGDRTCALTLAARGDSWASENDNTAFEYNGWAHYVS</sequence>
<evidence type="ECO:0000313" key="9">
    <source>
        <dbReference type="Proteomes" id="UP001175226"/>
    </source>
</evidence>
<dbReference type="EMBL" id="JAUEPT010000222">
    <property type="protein sequence ID" value="KAK0429670.1"/>
    <property type="molecule type" value="Genomic_DNA"/>
</dbReference>
<dbReference type="InterPro" id="IPR000719">
    <property type="entry name" value="Prot_kinase_dom"/>
</dbReference>
<dbReference type="GO" id="GO:0016020">
    <property type="term" value="C:membrane"/>
    <property type="evidence" value="ECO:0007669"/>
    <property type="project" value="TreeGrafter"/>
</dbReference>
<feature type="domain" description="Protein kinase" evidence="7">
    <location>
        <begin position="27"/>
        <end position="206"/>
    </location>
</feature>
<evidence type="ECO:0000256" key="6">
    <source>
        <dbReference type="PROSITE-ProRule" id="PRU10141"/>
    </source>
</evidence>
<dbReference type="GO" id="GO:0000045">
    <property type="term" value="P:autophagosome assembly"/>
    <property type="evidence" value="ECO:0007669"/>
    <property type="project" value="TreeGrafter"/>
</dbReference>
<name>A0AA39ISJ5_9AGAR</name>
<dbReference type="Gene3D" id="1.10.510.10">
    <property type="entry name" value="Transferase(Phosphotransferase) domain 1"/>
    <property type="match status" value="1"/>
</dbReference>
<dbReference type="PROSITE" id="PS00107">
    <property type="entry name" value="PROTEIN_KINASE_ATP"/>
    <property type="match status" value="1"/>
</dbReference>
<dbReference type="PANTHER" id="PTHR24348:SF22">
    <property type="entry name" value="NON-SPECIFIC SERINE_THREONINE PROTEIN KINASE"/>
    <property type="match status" value="1"/>
</dbReference>
<evidence type="ECO:0000256" key="5">
    <source>
        <dbReference type="ARBA" id="ARBA00022840"/>
    </source>
</evidence>
<keyword evidence="3 6" id="KW-0547">Nucleotide-binding</keyword>
<evidence type="ECO:0000256" key="3">
    <source>
        <dbReference type="ARBA" id="ARBA00022741"/>
    </source>
</evidence>
<dbReference type="Pfam" id="PF00069">
    <property type="entry name" value="Pkinase"/>
    <property type="match status" value="1"/>
</dbReference>
<dbReference type="GO" id="GO:0005829">
    <property type="term" value="C:cytosol"/>
    <property type="evidence" value="ECO:0007669"/>
    <property type="project" value="TreeGrafter"/>
</dbReference>
<dbReference type="GO" id="GO:0004674">
    <property type="term" value="F:protein serine/threonine kinase activity"/>
    <property type="evidence" value="ECO:0007669"/>
    <property type="project" value="UniProtKB-EC"/>
</dbReference>
<dbReference type="Proteomes" id="UP001175226">
    <property type="component" value="Unassembled WGS sequence"/>
</dbReference>
<dbReference type="GO" id="GO:0005524">
    <property type="term" value="F:ATP binding"/>
    <property type="evidence" value="ECO:0007669"/>
    <property type="project" value="UniProtKB-UniRule"/>
</dbReference>
<proteinExistence type="predicted"/>
<evidence type="ECO:0000259" key="7">
    <source>
        <dbReference type="PROSITE" id="PS50011"/>
    </source>
</evidence>
<dbReference type="GO" id="GO:0005776">
    <property type="term" value="C:autophagosome"/>
    <property type="evidence" value="ECO:0007669"/>
    <property type="project" value="TreeGrafter"/>
</dbReference>
<dbReference type="AlphaFoldDB" id="A0AA39ISJ5"/>
<dbReference type="SUPFAM" id="SSF56112">
    <property type="entry name" value="Protein kinase-like (PK-like)"/>
    <property type="match status" value="1"/>
</dbReference>
<keyword evidence="2" id="KW-0808">Transferase</keyword>
<evidence type="ECO:0000313" key="8">
    <source>
        <dbReference type="EMBL" id="KAK0429670.1"/>
    </source>
</evidence>
<accession>A0AA39ISJ5</accession>
<dbReference type="PANTHER" id="PTHR24348">
    <property type="entry name" value="SERINE/THREONINE-PROTEIN KINASE UNC-51-RELATED"/>
    <property type="match status" value="1"/>
</dbReference>
<dbReference type="EC" id="2.7.11.1" evidence="1"/>
<dbReference type="InterPro" id="IPR045269">
    <property type="entry name" value="Atg1-like"/>
</dbReference>